<gene>
    <name evidence="9" type="ORF">EV147_2542</name>
</gene>
<dbReference type="GO" id="GO:0015562">
    <property type="term" value="F:efflux transmembrane transporter activity"/>
    <property type="evidence" value="ECO:0007669"/>
    <property type="project" value="TreeGrafter"/>
</dbReference>
<feature type="transmembrane region" description="Helical" evidence="6">
    <location>
        <begin position="12"/>
        <end position="32"/>
    </location>
</feature>
<feature type="compositionally biased region" description="Basic and acidic residues" evidence="5">
    <location>
        <begin position="134"/>
        <end position="149"/>
    </location>
</feature>
<evidence type="ECO:0000256" key="5">
    <source>
        <dbReference type="SAM" id="MobiDB-lite"/>
    </source>
</evidence>
<dbReference type="GO" id="GO:0030313">
    <property type="term" value="C:cell envelope"/>
    <property type="evidence" value="ECO:0007669"/>
    <property type="project" value="UniProtKB-SubCell"/>
</dbReference>
<keyword evidence="6" id="KW-0472">Membrane</keyword>
<dbReference type="GO" id="GO:1990195">
    <property type="term" value="C:macrolide transmembrane transporter complex"/>
    <property type="evidence" value="ECO:0007669"/>
    <property type="project" value="InterPro"/>
</dbReference>
<sequence>MQNIRLRHSRTIVRLAAGAALLLVAAGAFAWWQNGKRPAYDTATIARGTVTQSVTAIGTLHPLSYVDVGAQVSGQITQLHVKVGDQVSKGQLLAEIDPSVPRATVDAGRAELAGLKAQLAEQQAQHWLATQQETRQRRLASHDATREEDVQTATATLRAAAARIDRLRAQIDQTQSTLNGDIARLGYTRIYAPMSGTVVTLEARLGQTLNATYQTPTLLRVADLSTMTVWTEVSEADVRRVRPGMRARFNTLGASTRKWESKVRQVLPAPPLAATPAAASQTSQPATPASKVVLYTALFDVDNADDALMPQMTAQVSFVVDEARDVPVAPMVALRPVTGTTDTFTARVIDDAGRTQERTVRVGVRDRLHAQVLDGLREGDRIVVRERQPDDDMPGFRL</sequence>
<dbReference type="GO" id="GO:1990961">
    <property type="term" value="P:xenobiotic detoxification by transmembrane export across the plasma membrane"/>
    <property type="evidence" value="ECO:0007669"/>
    <property type="project" value="InterPro"/>
</dbReference>
<feature type="domain" description="Multidrug resistance protein MdtA-like barrel-sandwich hybrid" evidence="7">
    <location>
        <begin position="66"/>
        <end position="218"/>
    </location>
</feature>
<name>A0A4Q7S172_9BURK</name>
<comment type="subcellular location">
    <subcellularLocation>
        <location evidence="1">Cell envelope</location>
    </subcellularLocation>
</comment>
<dbReference type="RefSeq" id="WP_130391522.1">
    <property type="nucleotide sequence ID" value="NZ_SGXM01000002.1"/>
</dbReference>
<feature type="region of interest" description="Disordered" evidence="5">
    <location>
        <begin position="132"/>
        <end position="151"/>
    </location>
</feature>
<evidence type="ECO:0000259" key="8">
    <source>
        <dbReference type="Pfam" id="PF25967"/>
    </source>
</evidence>
<dbReference type="AlphaFoldDB" id="A0A4Q7S172"/>
<dbReference type="PANTHER" id="PTHR30469">
    <property type="entry name" value="MULTIDRUG RESISTANCE PROTEIN MDTA"/>
    <property type="match status" value="1"/>
</dbReference>
<dbReference type="InterPro" id="IPR058627">
    <property type="entry name" value="MdtA-like_C"/>
</dbReference>
<dbReference type="SUPFAM" id="SSF111369">
    <property type="entry name" value="HlyD-like secretion proteins"/>
    <property type="match status" value="1"/>
</dbReference>
<dbReference type="InterPro" id="IPR006143">
    <property type="entry name" value="RND_pump_MFP"/>
</dbReference>
<dbReference type="Gene3D" id="2.40.50.100">
    <property type="match status" value="1"/>
</dbReference>
<evidence type="ECO:0000256" key="3">
    <source>
        <dbReference type="ARBA" id="ARBA00022448"/>
    </source>
</evidence>
<dbReference type="Gene3D" id="2.40.30.170">
    <property type="match status" value="1"/>
</dbReference>
<dbReference type="OrthoDB" id="9784484at2"/>
<evidence type="ECO:0000313" key="10">
    <source>
        <dbReference type="Proteomes" id="UP000291078"/>
    </source>
</evidence>
<keyword evidence="6" id="KW-1133">Transmembrane helix</keyword>
<proteinExistence type="inferred from homology"/>
<evidence type="ECO:0000256" key="6">
    <source>
        <dbReference type="SAM" id="Phobius"/>
    </source>
</evidence>
<evidence type="ECO:0000256" key="1">
    <source>
        <dbReference type="ARBA" id="ARBA00004196"/>
    </source>
</evidence>
<evidence type="ECO:0000259" key="7">
    <source>
        <dbReference type="Pfam" id="PF25917"/>
    </source>
</evidence>
<dbReference type="InterPro" id="IPR058625">
    <property type="entry name" value="MdtA-like_BSH"/>
</dbReference>
<evidence type="ECO:0000313" key="9">
    <source>
        <dbReference type="EMBL" id="RZT39347.1"/>
    </source>
</evidence>
<dbReference type="InterPro" id="IPR030190">
    <property type="entry name" value="MacA_alpha-hairpin_sf"/>
</dbReference>
<accession>A0A4Q7S172</accession>
<dbReference type="GO" id="GO:0019898">
    <property type="term" value="C:extrinsic component of membrane"/>
    <property type="evidence" value="ECO:0007669"/>
    <property type="project" value="InterPro"/>
</dbReference>
<organism evidence="9 10">
    <name type="scientific">Cupriavidus agavae</name>
    <dbReference type="NCBI Taxonomy" id="1001822"/>
    <lineage>
        <taxon>Bacteria</taxon>
        <taxon>Pseudomonadati</taxon>
        <taxon>Pseudomonadota</taxon>
        <taxon>Betaproteobacteria</taxon>
        <taxon>Burkholderiales</taxon>
        <taxon>Burkholderiaceae</taxon>
        <taxon>Cupriavidus</taxon>
    </lineage>
</organism>
<dbReference type="Pfam" id="PF25917">
    <property type="entry name" value="BSH_RND"/>
    <property type="match status" value="1"/>
</dbReference>
<keyword evidence="4" id="KW-0175">Coiled coil</keyword>
<keyword evidence="6" id="KW-0812">Transmembrane</keyword>
<dbReference type="EMBL" id="SGXM01000002">
    <property type="protein sequence ID" value="RZT39347.1"/>
    <property type="molecule type" value="Genomic_DNA"/>
</dbReference>
<dbReference type="NCBIfam" id="TIGR01730">
    <property type="entry name" value="RND_mfp"/>
    <property type="match status" value="1"/>
</dbReference>
<evidence type="ECO:0000256" key="2">
    <source>
        <dbReference type="ARBA" id="ARBA00009477"/>
    </source>
</evidence>
<feature type="domain" description="Multidrug resistance protein MdtA-like C-terminal permuted SH3" evidence="8">
    <location>
        <begin position="341"/>
        <end position="388"/>
    </location>
</feature>
<comment type="similarity">
    <text evidence="2">Belongs to the membrane fusion protein (MFP) (TC 8.A.1) family.</text>
</comment>
<dbReference type="GO" id="GO:1990281">
    <property type="term" value="C:efflux pump complex"/>
    <property type="evidence" value="ECO:0007669"/>
    <property type="project" value="TreeGrafter"/>
</dbReference>
<keyword evidence="3" id="KW-0813">Transport</keyword>
<dbReference type="Gene3D" id="6.10.140.1990">
    <property type="match status" value="1"/>
</dbReference>
<dbReference type="Proteomes" id="UP000291078">
    <property type="component" value="Unassembled WGS sequence"/>
</dbReference>
<comment type="caution">
    <text evidence="9">The sequence shown here is derived from an EMBL/GenBank/DDBJ whole genome shotgun (WGS) entry which is preliminary data.</text>
</comment>
<dbReference type="PANTHER" id="PTHR30469:SF33">
    <property type="entry name" value="SLR1207 PROTEIN"/>
    <property type="match status" value="1"/>
</dbReference>
<keyword evidence="10" id="KW-1185">Reference proteome</keyword>
<reference evidence="9 10" key="1">
    <citation type="journal article" date="2015" name="Stand. Genomic Sci.">
        <title>Genomic Encyclopedia of Bacterial and Archaeal Type Strains, Phase III: the genomes of soil and plant-associated and newly described type strains.</title>
        <authorList>
            <person name="Whitman W.B."/>
            <person name="Woyke T."/>
            <person name="Klenk H.P."/>
            <person name="Zhou Y."/>
            <person name="Lilburn T.G."/>
            <person name="Beck B.J."/>
            <person name="De Vos P."/>
            <person name="Vandamme P."/>
            <person name="Eisen J.A."/>
            <person name="Garrity G."/>
            <person name="Hugenholtz P."/>
            <person name="Kyrpides N.C."/>
        </authorList>
    </citation>
    <scope>NUCLEOTIDE SEQUENCE [LARGE SCALE GENOMIC DNA]</scope>
    <source>
        <strain evidence="9 10">ASC-9842</strain>
    </source>
</reference>
<protein>
    <submittedName>
        <fullName evidence="9">Macrolide-specific efflux system membrane fusion protein</fullName>
    </submittedName>
</protein>
<dbReference type="Pfam" id="PF25967">
    <property type="entry name" value="RND-MFP_C"/>
    <property type="match status" value="1"/>
</dbReference>
<evidence type="ECO:0000256" key="4">
    <source>
        <dbReference type="ARBA" id="ARBA00023054"/>
    </source>
</evidence>